<sequence>MQESDFSLDEEISLIKQQGLNIGGLTSFLGNVRDVNNELVAMTLEYYPKMTEYSLQKISEEAKSRWEILAITIIHRVGRLTKNDNIVLVIVASKHRKDAFQACEFIMDFLKTQAPFWKKEQTKTDEYWIQENKKDIEKLNTWSNK</sequence>
<dbReference type="SUPFAM" id="SSF54690">
    <property type="entry name" value="Molybdopterin synthase subunit MoaE"/>
    <property type="match status" value="1"/>
</dbReference>
<protein>
    <submittedName>
        <fullName evidence="1">Molybdenum cofactor biosynthesis protein MoaE</fullName>
    </submittedName>
</protein>
<name>A0A1W1C1G1_9ZZZZ</name>
<dbReference type="Pfam" id="PF02391">
    <property type="entry name" value="MoaE"/>
    <property type="match status" value="1"/>
</dbReference>
<dbReference type="InterPro" id="IPR003448">
    <property type="entry name" value="Mopterin_biosynth_MoaE"/>
</dbReference>
<dbReference type="CDD" id="cd00756">
    <property type="entry name" value="MoaE"/>
    <property type="match status" value="1"/>
</dbReference>
<dbReference type="Gene3D" id="3.90.1170.40">
    <property type="entry name" value="Molybdopterin biosynthesis MoaE subunit"/>
    <property type="match status" value="1"/>
</dbReference>
<dbReference type="GO" id="GO:0006777">
    <property type="term" value="P:Mo-molybdopterin cofactor biosynthetic process"/>
    <property type="evidence" value="ECO:0007669"/>
    <property type="project" value="InterPro"/>
</dbReference>
<dbReference type="InterPro" id="IPR036563">
    <property type="entry name" value="MoaE_sf"/>
</dbReference>
<dbReference type="PANTHER" id="PTHR23404">
    <property type="entry name" value="MOLYBDOPTERIN SYNTHASE RELATED"/>
    <property type="match status" value="1"/>
</dbReference>
<proteinExistence type="predicted"/>
<accession>A0A1W1C1G1</accession>
<evidence type="ECO:0000313" key="1">
    <source>
        <dbReference type="EMBL" id="SFV59557.1"/>
    </source>
</evidence>
<organism evidence="1">
    <name type="scientific">hydrothermal vent metagenome</name>
    <dbReference type="NCBI Taxonomy" id="652676"/>
    <lineage>
        <taxon>unclassified sequences</taxon>
        <taxon>metagenomes</taxon>
        <taxon>ecological metagenomes</taxon>
    </lineage>
</organism>
<dbReference type="EMBL" id="FPHJ01000026">
    <property type="protein sequence ID" value="SFV59557.1"/>
    <property type="molecule type" value="Genomic_DNA"/>
</dbReference>
<dbReference type="AlphaFoldDB" id="A0A1W1C1G1"/>
<reference evidence="1" key="1">
    <citation type="submission" date="2016-10" db="EMBL/GenBank/DDBJ databases">
        <authorList>
            <person name="de Groot N.N."/>
        </authorList>
    </citation>
    <scope>NUCLEOTIDE SEQUENCE</scope>
</reference>
<gene>
    <name evidence="1" type="ORF">MNB_SUP05-5-195</name>
</gene>